<evidence type="ECO:0000313" key="3">
    <source>
        <dbReference type="Proteomes" id="UP000737113"/>
    </source>
</evidence>
<protein>
    <submittedName>
        <fullName evidence="2">Uncharacterized protein</fullName>
    </submittedName>
</protein>
<dbReference type="EMBL" id="JAAXYH010000003">
    <property type="protein sequence ID" value="NMH64881.1"/>
    <property type="molecule type" value="Genomic_DNA"/>
</dbReference>
<dbReference type="RefSeq" id="WP_169563353.1">
    <property type="nucleotide sequence ID" value="NZ_JAAXYH010000003.1"/>
</dbReference>
<comment type="caution">
    <text evidence="2">The sequence shown here is derived from an EMBL/GenBank/DDBJ whole genome shotgun (WGS) entry which is preliminary data.</text>
</comment>
<reference evidence="2" key="1">
    <citation type="submission" date="2020-04" db="EMBL/GenBank/DDBJ databases">
        <title>Description of Shewanella salipaludis sp. nov., isolated from a salt marsh.</title>
        <authorList>
            <person name="Park S."/>
            <person name="Yoon J.-H."/>
        </authorList>
    </citation>
    <scope>NUCLEOTIDE SEQUENCE</scope>
    <source>
        <strain evidence="2">SHSM-M6</strain>
    </source>
</reference>
<accession>A0A972JM96</accession>
<dbReference type="Proteomes" id="UP000737113">
    <property type="component" value="Unassembled WGS sequence"/>
</dbReference>
<name>A0A972JM96_9GAMM</name>
<dbReference type="AlphaFoldDB" id="A0A972JM96"/>
<sequence length="111" mass="12425">MPWHLILFPYDSILCHGGNHSDTHAMSLYSYWSEAERLSGCYFSISDSIFETFERVRKPSDDNQNRGSMSLAGENGGNKQTFPGKQAGEMGLVIKTIRQGYTPCLIDSLLT</sequence>
<feature type="region of interest" description="Disordered" evidence="1">
    <location>
        <begin position="58"/>
        <end position="84"/>
    </location>
</feature>
<evidence type="ECO:0000313" key="2">
    <source>
        <dbReference type="EMBL" id="NMH64881.1"/>
    </source>
</evidence>
<evidence type="ECO:0000256" key="1">
    <source>
        <dbReference type="SAM" id="MobiDB-lite"/>
    </source>
</evidence>
<gene>
    <name evidence="2" type="ORF">HC757_06815</name>
</gene>
<keyword evidence="3" id="KW-1185">Reference proteome</keyword>
<proteinExistence type="predicted"/>
<organism evidence="2 3">
    <name type="scientific">Shewanella salipaludis</name>
    <dbReference type="NCBI Taxonomy" id="2723052"/>
    <lineage>
        <taxon>Bacteria</taxon>
        <taxon>Pseudomonadati</taxon>
        <taxon>Pseudomonadota</taxon>
        <taxon>Gammaproteobacteria</taxon>
        <taxon>Alteromonadales</taxon>
        <taxon>Shewanellaceae</taxon>
        <taxon>Shewanella</taxon>
    </lineage>
</organism>